<proteinExistence type="predicted"/>
<organism evidence="1">
    <name type="scientific">Trypanosoma congolense (strain IL3000)</name>
    <dbReference type="NCBI Taxonomy" id="1068625"/>
    <lineage>
        <taxon>Eukaryota</taxon>
        <taxon>Discoba</taxon>
        <taxon>Euglenozoa</taxon>
        <taxon>Kinetoplastea</taxon>
        <taxon>Metakinetoplastina</taxon>
        <taxon>Trypanosomatida</taxon>
        <taxon>Trypanosomatidae</taxon>
        <taxon>Trypanosoma</taxon>
        <taxon>Nannomonas</taxon>
    </lineage>
</organism>
<dbReference type="EMBL" id="HE575324">
    <property type="protein sequence ID" value="CCC95521.1"/>
    <property type="molecule type" value="Genomic_DNA"/>
</dbReference>
<sequence>MNDVVMPWMYKALISYARSGALHSGGNARLNRMAPSVPQTHGNTAPNLLISQSSHGGPSALWLLHQPDRVVGLVVSPQHSGKEVQEALYNSCALRRRRRNRVIQHLQSHPFRVAGHAPLCLPMVVHKNHLIGWYIDGSAAPLYAHSLDQLSQLKPTQLSTISPDNAFICQTYYEWDNWREVSMEPGWSWHRVDEGVANGILYGNLTFEQLRISAAEAS</sequence>
<name>G0V1K0_TRYCI</name>
<protein>
    <submittedName>
        <fullName evidence="1">Uncharacterized protein TCIL3000_11_9930</fullName>
    </submittedName>
</protein>
<evidence type="ECO:0000313" key="1">
    <source>
        <dbReference type="EMBL" id="CCC95521.1"/>
    </source>
</evidence>
<reference evidence="1" key="1">
    <citation type="journal article" date="2012" name="Proc. Natl. Acad. Sci. U.S.A.">
        <title>Antigenic diversity is generated by distinct evolutionary mechanisms in African trypanosome species.</title>
        <authorList>
            <person name="Jackson A.P."/>
            <person name="Berry A."/>
            <person name="Aslett M."/>
            <person name="Allison H.C."/>
            <person name="Burton P."/>
            <person name="Vavrova-Anderson J."/>
            <person name="Brown R."/>
            <person name="Browne H."/>
            <person name="Corton N."/>
            <person name="Hauser H."/>
            <person name="Gamble J."/>
            <person name="Gilderthorp R."/>
            <person name="Marcello L."/>
            <person name="McQuillan J."/>
            <person name="Otto T.D."/>
            <person name="Quail M.A."/>
            <person name="Sanders M.J."/>
            <person name="van Tonder A."/>
            <person name="Ginger M.L."/>
            <person name="Field M.C."/>
            <person name="Barry J.D."/>
            <person name="Hertz-Fowler C."/>
            <person name="Berriman M."/>
        </authorList>
    </citation>
    <scope>NUCLEOTIDE SEQUENCE</scope>
    <source>
        <strain evidence="1">IL3000</strain>
    </source>
</reference>
<gene>
    <name evidence="1" type="ORF">TCIL3000_11_9930</name>
</gene>
<dbReference type="AlphaFoldDB" id="G0V1K0"/>
<dbReference type="VEuPathDB" id="TriTrypDB:TcIL3000.11.9930"/>
<accession>G0V1K0</accession>